<proteinExistence type="predicted"/>
<accession>A0AAV6U5U2</accession>
<feature type="region of interest" description="Disordered" evidence="1">
    <location>
        <begin position="272"/>
        <end position="341"/>
    </location>
</feature>
<feature type="compositionally biased region" description="Acidic residues" evidence="1">
    <location>
        <begin position="332"/>
        <end position="341"/>
    </location>
</feature>
<keyword evidence="4" id="KW-1185">Reference proteome</keyword>
<keyword evidence="2" id="KW-0812">Transmembrane</keyword>
<feature type="compositionally biased region" description="Low complexity" evidence="1">
    <location>
        <begin position="290"/>
        <end position="305"/>
    </location>
</feature>
<keyword evidence="2" id="KW-1133">Transmembrane helix</keyword>
<name>A0AAV6U5U2_9ARAC</name>
<feature type="compositionally biased region" description="Acidic residues" evidence="1">
    <location>
        <begin position="273"/>
        <end position="283"/>
    </location>
</feature>
<evidence type="ECO:0000256" key="2">
    <source>
        <dbReference type="SAM" id="Phobius"/>
    </source>
</evidence>
<evidence type="ECO:0000313" key="3">
    <source>
        <dbReference type="EMBL" id="KAG8179000.1"/>
    </source>
</evidence>
<dbReference type="Proteomes" id="UP000827092">
    <property type="component" value="Unassembled WGS sequence"/>
</dbReference>
<organism evidence="3 4">
    <name type="scientific">Oedothorax gibbosus</name>
    <dbReference type="NCBI Taxonomy" id="931172"/>
    <lineage>
        <taxon>Eukaryota</taxon>
        <taxon>Metazoa</taxon>
        <taxon>Ecdysozoa</taxon>
        <taxon>Arthropoda</taxon>
        <taxon>Chelicerata</taxon>
        <taxon>Arachnida</taxon>
        <taxon>Araneae</taxon>
        <taxon>Araneomorphae</taxon>
        <taxon>Entelegynae</taxon>
        <taxon>Araneoidea</taxon>
        <taxon>Linyphiidae</taxon>
        <taxon>Erigoninae</taxon>
        <taxon>Oedothorax</taxon>
    </lineage>
</organism>
<feature type="compositionally biased region" description="Low complexity" evidence="1">
    <location>
        <begin position="379"/>
        <end position="390"/>
    </location>
</feature>
<reference evidence="3 4" key="1">
    <citation type="journal article" date="2022" name="Nat. Ecol. Evol.">
        <title>A masculinizing supergene underlies an exaggerated male reproductive morph in a spider.</title>
        <authorList>
            <person name="Hendrickx F."/>
            <person name="De Corte Z."/>
            <person name="Sonet G."/>
            <person name="Van Belleghem S.M."/>
            <person name="Kostlbacher S."/>
            <person name="Vangestel C."/>
        </authorList>
    </citation>
    <scope>NUCLEOTIDE SEQUENCE [LARGE SCALE GENOMIC DNA]</scope>
    <source>
        <strain evidence="3">W744_W776</strain>
    </source>
</reference>
<dbReference type="AlphaFoldDB" id="A0AAV6U5U2"/>
<protein>
    <submittedName>
        <fullName evidence="3">Uncharacterized protein</fullName>
    </submittedName>
</protein>
<feature type="region of interest" description="Disordered" evidence="1">
    <location>
        <begin position="379"/>
        <end position="428"/>
    </location>
</feature>
<evidence type="ECO:0000313" key="4">
    <source>
        <dbReference type="Proteomes" id="UP000827092"/>
    </source>
</evidence>
<evidence type="ECO:0000256" key="1">
    <source>
        <dbReference type="SAM" id="MobiDB-lite"/>
    </source>
</evidence>
<sequence>MFSSIAVQNADDDDYLTGIKTEGNYQRDRQLNNNLLNPKTWFDPYESSFTASEHQEQLEMKAIKSSDLPSYRRPILSDDEQPIFSNVRGEVIKKPFPAYEHTTSDHLPTDGLLRSRVGQQIRVLDSIYISRWLKELIFKIENESEREPTTVTFQVDSDILVSLKKLSNAKTIEISMLDTLISSMISQTIVRRQESQDWAVFRGYCSDIAWVTVYVLSLCFIGYVLMDYNNNKQGRRRISRKRPSTFRNYVARFYYNVTSSLRNKICETSGMNIDDESDTDSDDQERRPSLNRSSFDPSSRSRFSPGHSCTSENCEMCQAAGPSNGAEASDMYTDDDSFSDDTDSEEFCPRCIANRELLHELQDGCRHCASKNAARRANMNAAGPNAGNLSSDDETDSADESRAYYGNEPSGSRFYGESSHANDFNDFP</sequence>
<keyword evidence="2" id="KW-0472">Membrane</keyword>
<gene>
    <name evidence="3" type="ORF">JTE90_014003</name>
</gene>
<feature type="transmembrane region" description="Helical" evidence="2">
    <location>
        <begin position="208"/>
        <end position="226"/>
    </location>
</feature>
<dbReference type="EMBL" id="JAFNEN010000654">
    <property type="protein sequence ID" value="KAG8179000.1"/>
    <property type="molecule type" value="Genomic_DNA"/>
</dbReference>
<comment type="caution">
    <text evidence="3">The sequence shown here is derived from an EMBL/GenBank/DDBJ whole genome shotgun (WGS) entry which is preliminary data.</text>
</comment>